<keyword evidence="3" id="KW-1185">Reference proteome</keyword>
<evidence type="ECO:0000313" key="3">
    <source>
        <dbReference type="Proteomes" id="UP001208570"/>
    </source>
</evidence>
<name>A0AAD9ISQ8_9ANNE</name>
<proteinExistence type="predicted"/>
<feature type="signal peptide" evidence="1">
    <location>
        <begin position="1"/>
        <end position="18"/>
    </location>
</feature>
<sequence>MLIYLILWLTTNILYIRGQDCGSSHLLLDPGQVGINANETVEGHDLTFPMPVTIFNNSGDTLYVSVWSDIRPNICLGVFGTPDCDDGFAVAPTGLVFFMQIIERGIVYYRHTTDQNELINLRDYLCPGFITRQAVVITYVCLGEKSGDRSLTVQVVVVTGEDTEGVNRTVVLVTMALFWLENAGALGIIGNNELRHRYTLFANDTTSFDITSITEWLTPNREPEIPQSCPHPTTVKCIVKHNSEVTMFDGSKQNLTNGKQILVKWNPGKNYCKFKLIAQLQGNTVTWVRFAVGAHKNPVKFSRLVDFNKPPGKIYQRGWKCKTGCKGLISSFDYDIATGGTVYATIKEIDPGNTYVIDTQLCDEASEPNYKMTFNCNANYDETSATLELSREFYDENKDDITGFCVPSV</sequence>
<dbReference type="EMBL" id="JAODUP010001438">
    <property type="protein sequence ID" value="KAK2140204.1"/>
    <property type="molecule type" value="Genomic_DNA"/>
</dbReference>
<organism evidence="2 3">
    <name type="scientific">Paralvinella palmiformis</name>
    <dbReference type="NCBI Taxonomy" id="53620"/>
    <lineage>
        <taxon>Eukaryota</taxon>
        <taxon>Metazoa</taxon>
        <taxon>Spiralia</taxon>
        <taxon>Lophotrochozoa</taxon>
        <taxon>Annelida</taxon>
        <taxon>Polychaeta</taxon>
        <taxon>Sedentaria</taxon>
        <taxon>Canalipalpata</taxon>
        <taxon>Terebellida</taxon>
        <taxon>Terebelliformia</taxon>
        <taxon>Alvinellidae</taxon>
        <taxon>Paralvinella</taxon>
    </lineage>
</organism>
<protein>
    <submittedName>
        <fullName evidence="2">Uncharacterized protein</fullName>
    </submittedName>
</protein>
<keyword evidence="1" id="KW-0732">Signal</keyword>
<dbReference type="Proteomes" id="UP001208570">
    <property type="component" value="Unassembled WGS sequence"/>
</dbReference>
<gene>
    <name evidence="2" type="ORF">LSH36_1439g00021</name>
</gene>
<comment type="caution">
    <text evidence="2">The sequence shown here is derived from an EMBL/GenBank/DDBJ whole genome shotgun (WGS) entry which is preliminary data.</text>
</comment>
<feature type="chain" id="PRO_5041915969" evidence="1">
    <location>
        <begin position="19"/>
        <end position="409"/>
    </location>
</feature>
<evidence type="ECO:0000256" key="1">
    <source>
        <dbReference type="SAM" id="SignalP"/>
    </source>
</evidence>
<dbReference type="AlphaFoldDB" id="A0AAD9ISQ8"/>
<accession>A0AAD9ISQ8</accession>
<reference evidence="2" key="1">
    <citation type="journal article" date="2023" name="Mol. Biol. Evol.">
        <title>Third-Generation Sequencing Reveals the Adaptive Role of the Epigenome in Three Deep-Sea Polychaetes.</title>
        <authorList>
            <person name="Perez M."/>
            <person name="Aroh O."/>
            <person name="Sun Y."/>
            <person name="Lan Y."/>
            <person name="Juniper S.K."/>
            <person name="Young C.R."/>
            <person name="Angers B."/>
            <person name="Qian P.Y."/>
        </authorList>
    </citation>
    <scope>NUCLEOTIDE SEQUENCE</scope>
    <source>
        <strain evidence="2">P08H-3</strain>
    </source>
</reference>
<evidence type="ECO:0000313" key="2">
    <source>
        <dbReference type="EMBL" id="KAK2140204.1"/>
    </source>
</evidence>